<dbReference type="SUPFAM" id="SSF52129">
    <property type="entry name" value="Caspase-like"/>
    <property type="match status" value="1"/>
</dbReference>
<name>A0ABQ1Q9K0_9RHOB</name>
<evidence type="ECO:0000313" key="5">
    <source>
        <dbReference type="Proteomes" id="UP000617355"/>
    </source>
</evidence>
<proteinExistence type="predicted"/>
<dbReference type="InterPro" id="IPR036366">
    <property type="entry name" value="PGBDSf"/>
</dbReference>
<dbReference type="SUPFAM" id="SSF47090">
    <property type="entry name" value="PGBD-like"/>
    <property type="match status" value="2"/>
</dbReference>
<evidence type="ECO:0000256" key="2">
    <source>
        <dbReference type="SAM" id="SignalP"/>
    </source>
</evidence>
<dbReference type="InterPro" id="IPR002477">
    <property type="entry name" value="Peptidoglycan-bd-like"/>
</dbReference>
<sequence>MRPVFKALALAVFCLAPRIAAAEDVALIVVGDDYRDLPDLPGAPEAADMAQSLESAGFRVISSLDQSASGAWSTVARFRDAVADAERVFVLLSGHMVSTPREAWLLTREATEPDDLSVGSAAVPLGAILDIVAERPGQAVVMLARSGKRIEGTGLVPGADVTAPQGVTVVSGPLNQLLRAAREVVLVPGADMASGLGDSRRDLAVSGFLSDAVPFLPVPGDGAAAPQVRLEPDMEAAWWQVIEQIGTVEAFEAYLDRYPSGRFSSAARGEIRRIEGSADDRARAVEAAMGLDRNARRDIQRDLSLLGYDPRGIDGIFGPGSRAAITAWQSAEGYPATGYLTADQLRALRDVAAVRAAELEAEAARRQAEEERRDTNYWRETGRGSSEAGLRAYLSRYPDGLFAGVAESRLAEIEADKRAAARAEERQAWDAARAADTPAAYRDYLARYPQGAFGEEARARLDELTRDDGDAEAEAAKAEEARVAGNGIIRLLVENRLNAAGFDPGRIDGIFDKDTRRAIRRFQRANDIAVTGFVTQETMVRLLAVR</sequence>
<dbReference type="RefSeq" id="WP_188525589.1">
    <property type="nucleotide sequence ID" value="NZ_BMGI01000001.1"/>
</dbReference>
<feature type="chain" id="PRO_5046773504" evidence="2">
    <location>
        <begin position="23"/>
        <end position="546"/>
    </location>
</feature>
<organism evidence="4 5">
    <name type="scientific">Sinisalibacter lacisalsi</name>
    <dbReference type="NCBI Taxonomy" id="1526570"/>
    <lineage>
        <taxon>Bacteria</taxon>
        <taxon>Pseudomonadati</taxon>
        <taxon>Pseudomonadota</taxon>
        <taxon>Alphaproteobacteria</taxon>
        <taxon>Rhodobacterales</taxon>
        <taxon>Roseobacteraceae</taxon>
        <taxon>Sinisalibacter</taxon>
    </lineage>
</organism>
<evidence type="ECO:0000256" key="1">
    <source>
        <dbReference type="SAM" id="Coils"/>
    </source>
</evidence>
<feature type="coiled-coil region" evidence="1">
    <location>
        <begin position="342"/>
        <end position="374"/>
    </location>
</feature>
<gene>
    <name evidence="4" type="primary">lytE3</name>
    <name evidence="4" type="ORF">GCM10011358_00330</name>
</gene>
<protein>
    <submittedName>
        <fullName evidence="4">Peptidoglycan-binding protein</fullName>
    </submittedName>
</protein>
<dbReference type="InterPro" id="IPR036365">
    <property type="entry name" value="PGBD-like_sf"/>
</dbReference>
<evidence type="ECO:0000259" key="3">
    <source>
        <dbReference type="Pfam" id="PF01471"/>
    </source>
</evidence>
<dbReference type="Pfam" id="PF01471">
    <property type="entry name" value="PG_binding_1"/>
    <property type="match status" value="2"/>
</dbReference>
<keyword evidence="2" id="KW-0732">Signal</keyword>
<dbReference type="InterPro" id="IPR029030">
    <property type="entry name" value="Caspase-like_dom_sf"/>
</dbReference>
<dbReference type="Proteomes" id="UP000617355">
    <property type="component" value="Unassembled WGS sequence"/>
</dbReference>
<keyword evidence="5" id="KW-1185">Reference proteome</keyword>
<comment type="caution">
    <text evidence="4">The sequence shown here is derived from an EMBL/GenBank/DDBJ whole genome shotgun (WGS) entry which is preliminary data.</text>
</comment>
<dbReference type="EMBL" id="BMGI01000001">
    <property type="protein sequence ID" value="GGD19676.1"/>
    <property type="molecule type" value="Genomic_DNA"/>
</dbReference>
<feature type="domain" description="Peptidoglycan binding-like" evidence="3">
    <location>
        <begin position="493"/>
        <end position="542"/>
    </location>
</feature>
<keyword evidence="1" id="KW-0175">Coiled coil</keyword>
<dbReference type="Gene3D" id="1.10.101.10">
    <property type="entry name" value="PGBD-like superfamily/PGBD"/>
    <property type="match status" value="2"/>
</dbReference>
<accession>A0ABQ1Q9K0</accession>
<feature type="signal peptide" evidence="2">
    <location>
        <begin position="1"/>
        <end position="22"/>
    </location>
</feature>
<evidence type="ECO:0000313" key="4">
    <source>
        <dbReference type="EMBL" id="GGD19676.1"/>
    </source>
</evidence>
<reference evidence="5" key="1">
    <citation type="journal article" date="2019" name="Int. J. Syst. Evol. Microbiol.">
        <title>The Global Catalogue of Microorganisms (GCM) 10K type strain sequencing project: providing services to taxonomists for standard genome sequencing and annotation.</title>
        <authorList>
            <consortium name="The Broad Institute Genomics Platform"/>
            <consortium name="The Broad Institute Genome Sequencing Center for Infectious Disease"/>
            <person name="Wu L."/>
            <person name="Ma J."/>
        </authorList>
    </citation>
    <scope>NUCLEOTIDE SEQUENCE [LARGE SCALE GENOMIC DNA]</scope>
    <source>
        <strain evidence="5">CGMCC 1.12922</strain>
    </source>
</reference>
<feature type="domain" description="Peptidoglycan binding-like" evidence="3">
    <location>
        <begin position="293"/>
        <end position="348"/>
    </location>
</feature>
<dbReference type="Gene3D" id="3.40.50.1460">
    <property type="match status" value="1"/>
</dbReference>